<accession>G0UP31</accession>
<evidence type="ECO:0000313" key="3">
    <source>
        <dbReference type="EMBL" id="CCC91142.1"/>
    </source>
</evidence>
<evidence type="ECO:0000259" key="2">
    <source>
        <dbReference type="PROSITE" id="PS50102"/>
    </source>
</evidence>
<protein>
    <submittedName>
        <fullName evidence="3">Putative RNA-binding protein</fullName>
    </submittedName>
</protein>
<dbReference type="Gene3D" id="3.30.70.330">
    <property type="match status" value="1"/>
</dbReference>
<dbReference type="PROSITE" id="PS50102">
    <property type="entry name" value="RRM"/>
    <property type="match status" value="1"/>
</dbReference>
<dbReference type="CDD" id="cd00590">
    <property type="entry name" value="RRM_SF"/>
    <property type="match status" value="1"/>
</dbReference>
<dbReference type="InterPro" id="IPR035979">
    <property type="entry name" value="RBD_domain_sf"/>
</dbReference>
<dbReference type="Pfam" id="PF00076">
    <property type="entry name" value="RRM_1"/>
    <property type="match status" value="1"/>
</dbReference>
<keyword evidence="1" id="KW-0694">RNA-binding</keyword>
<dbReference type="SUPFAM" id="SSF54928">
    <property type="entry name" value="RNA-binding domain, RBD"/>
    <property type="match status" value="1"/>
</dbReference>
<dbReference type="SMART" id="SM00360">
    <property type="entry name" value="RRM"/>
    <property type="match status" value="1"/>
</dbReference>
<organism evidence="3">
    <name type="scientific">Trypanosoma congolense (strain IL3000)</name>
    <dbReference type="NCBI Taxonomy" id="1068625"/>
    <lineage>
        <taxon>Eukaryota</taxon>
        <taxon>Discoba</taxon>
        <taxon>Euglenozoa</taxon>
        <taxon>Kinetoplastea</taxon>
        <taxon>Metakinetoplastina</taxon>
        <taxon>Trypanosomatida</taxon>
        <taxon>Trypanosomatidae</taxon>
        <taxon>Trypanosoma</taxon>
        <taxon>Nannomonas</taxon>
    </lineage>
</organism>
<reference evidence="3" key="1">
    <citation type="journal article" date="2012" name="Proc. Natl. Acad. Sci. U.S.A.">
        <title>Antigenic diversity is generated by distinct evolutionary mechanisms in African trypanosome species.</title>
        <authorList>
            <person name="Jackson A.P."/>
            <person name="Berry A."/>
            <person name="Aslett M."/>
            <person name="Allison H.C."/>
            <person name="Burton P."/>
            <person name="Vavrova-Anderson J."/>
            <person name="Brown R."/>
            <person name="Browne H."/>
            <person name="Corton N."/>
            <person name="Hauser H."/>
            <person name="Gamble J."/>
            <person name="Gilderthorp R."/>
            <person name="Marcello L."/>
            <person name="McQuillan J."/>
            <person name="Otto T.D."/>
            <person name="Quail M.A."/>
            <person name="Sanders M.J."/>
            <person name="van Tonder A."/>
            <person name="Ginger M.L."/>
            <person name="Field M.C."/>
            <person name="Barry J.D."/>
            <person name="Hertz-Fowler C."/>
            <person name="Berriman M."/>
        </authorList>
    </citation>
    <scope>NUCLEOTIDE SEQUENCE</scope>
    <source>
        <strain evidence="3">IL3000</strain>
    </source>
</reference>
<dbReference type="AlphaFoldDB" id="G0UP31"/>
<dbReference type="VEuPathDB" id="TriTrypDB:TcIL3000_6_3970"/>
<sequence length="158" mass="16834">MTSPAVLFVANLPAVANAQYVERLFSAYGTVAHVKMVSEGSVRYAEVAYGNVDDADSAIAALHHHYCASRGTPLVVLYHVNSPSVSEYGRKVGSEYANASALGCGPSYIPLERFDAGHPRAEVPPLPLDGEIFEGVYWGSTVTGDGLGTSGEEQWHSF</sequence>
<evidence type="ECO:0000256" key="1">
    <source>
        <dbReference type="PROSITE-ProRule" id="PRU00176"/>
    </source>
</evidence>
<dbReference type="InterPro" id="IPR000504">
    <property type="entry name" value="RRM_dom"/>
</dbReference>
<gene>
    <name evidence="3" type="ORF">TCIL3000_6_3970</name>
</gene>
<dbReference type="GO" id="GO:0003723">
    <property type="term" value="F:RNA binding"/>
    <property type="evidence" value="ECO:0007669"/>
    <property type="project" value="UniProtKB-UniRule"/>
</dbReference>
<dbReference type="InterPro" id="IPR012677">
    <property type="entry name" value="Nucleotide-bd_a/b_plait_sf"/>
</dbReference>
<feature type="domain" description="RRM" evidence="2">
    <location>
        <begin position="5"/>
        <end position="99"/>
    </location>
</feature>
<dbReference type="EMBL" id="HE575319">
    <property type="protein sequence ID" value="CCC91142.1"/>
    <property type="molecule type" value="Genomic_DNA"/>
</dbReference>
<name>G0UP31_TRYCI</name>
<proteinExistence type="predicted"/>